<dbReference type="PANTHER" id="PTHR11839:SF18">
    <property type="entry name" value="NUDIX HYDROLASE DOMAIN-CONTAINING PROTEIN"/>
    <property type="match status" value="1"/>
</dbReference>
<accession>A0AAE3QNA6</accession>
<evidence type="ECO:0000256" key="6">
    <source>
        <dbReference type="ARBA" id="ARBA00032162"/>
    </source>
</evidence>
<dbReference type="InterPro" id="IPR015797">
    <property type="entry name" value="NUDIX_hydrolase-like_dom_sf"/>
</dbReference>
<sequence length="180" mass="20198">MENPWKTLSTKEIYTNPWIQVTESQVVNPGGGNGIYGVVHFKNKAIGIVPIDEEGYTWLVGQYRYPLNEYSWEIPEGGGPLNEDPLESAKRELKEETGFTASQWTLISRIHTSNSVCNEEGFIYMAQQLTAGESQPEETEDLILRRVHLGEAVEMVMQNQITDSLSIAGLLKAARILNIQ</sequence>
<dbReference type="EMBL" id="JASJOS010000002">
    <property type="protein sequence ID" value="MDJ1480041.1"/>
    <property type="molecule type" value="Genomic_DNA"/>
</dbReference>
<evidence type="ECO:0000256" key="7">
    <source>
        <dbReference type="ARBA" id="ARBA00032272"/>
    </source>
</evidence>
<feature type="domain" description="Nudix hydrolase" evidence="8">
    <location>
        <begin position="41"/>
        <end position="169"/>
    </location>
</feature>
<dbReference type="GO" id="GO:0019693">
    <property type="term" value="P:ribose phosphate metabolic process"/>
    <property type="evidence" value="ECO:0007669"/>
    <property type="project" value="TreeGrafter"/>
</dbReference>
<organism evidence="9 10">
    <name type="scientific">Xanthocytophaga flava</name>
    <dbReference type="NCBI Taxonomy" id="3048013"/>
    <lineage>
        <taxon>Bacteria</taxon>
        <taxon>Pseudomonadati</taxon>
        <taxon>Bacteroidota</taxon>
        <taxon>Cytophagia</taxon>
        <taxon>Cytophagales</taxon>
        <taxon>Rhodocytophagaceae</taxon>
        <taxon>Xanthocytophaga</taxon>
    </lineage>
</organism>
<evidence type="ECO:0000256" key="4">
    <source>
        <dbReference type="ARBA" id="ARBA00016377"/>
    </source>
</evidence>
<protein>
    <recommendedName>
        <fullName evidence="4">GDP-mannose pyrophosphatase</fullName>
    </recommendedName>
    <alternativeName>
        <fullName evidence="6">GDP-mannose hydrolase</fullName>
    </alternativeName>
    <alternativeName>
        <fullName evidence="7">GDPMK</fullName>
    </alternativeName>
</protein>
<evidence type="ECO:0000256" key="3">
    <source>
        <dbReference type="ARBA" id="ARBA00007275"/>
    </source>
</evidence>
<dbReference type="PANTHER" id="PTHR11839">
    <property type="entry name" value="UDP/ADP-SUGAR PYROPHOSPHATASE"/>
    <property type="match status" value="1"/>
</dbReference>
<dbReference type="GO" id="GO:0016787">
    <property type="term" value="F:hydrolase activity"/>
    <property type="evidence" value="ECO:0007669"/>
    <property type="project" value="UniProtKB-KW"/>
</dbReference>
<evidence type="ECO:0000313" key="9">
    <source>
        <dbReference type="EMBL" id="MDJ1480041.1"/>
    </source>
</evidence>
<comment type="similarity">
    <text evidence="3">Belongs to the Nudix hydrolase family. NudK subfamily.</text>
</comment>
<proteinExistence type="inferred from homology"/>
<dbReference type="InterPro" id="IPR000086">
    <property type="entry name" value="NUDIX_hydrolase_dom"/>
</dbReference>
<comment type="cofactor">
    <cofactor evidence="2">
        <name>Mg(2+)</name>
        <dbReference type="ChEBI" id="CHEBI:18420"/>
    </cofactor>
</comment>
<gene>
    <name evidence="9" type="ORF">QNI16_06050</name>
</gene>
<dbReference type="RefSeq" id="WP_313976609.1">
    <property type="nucleotide sequence ID" value="NZ_JASJOS010000002.1"/>
</dbReference>
<dbReference type="GO" id="GO:0005829">
    <property type="term" value="C:cytosol"/>
    <property type="evidence" value="ECO:0007669"/>
    <property type="project" value="TreeGrafter"/>
</dbReference>
<dbReference type="AlphaFoldDB" id="A0AAE3QNA6"/>
<dbReference type="Gene3D" id="3.90.79.10">
    <property type="entry name" value="Nucleoside Triphosphate Pyrophosphohydrolase"/>
    <property type="match status" value="1"/>
</dbReference>
<evidence type="ECO:0000256" key="5">
    <source>
        <dbReference type="ARBA" id="ARBA00022801"/>
    </source>
</evidence>
<evidence type="ECO:0000313" key="10">
    <source>
        <dbReference type="Proteomes" id="UP001241110"/>
    </source>
</evidence>
<evidence type="ECO:0000256" key="1">
    <source>
        <dbReference type="ARBA" id="ARBA00000847"/>
    </source>
</evidence>
<dbReference type="GO" id="GO:0006753">
    <property type="term" value="P:nucleoside phosphate metabolic process"/>
    <property type="evidence" value="ECO:0007669"/>
    <property type="project" value="TreeGrafter"/>
</dbReference>
<dbReference type="Pfam" id="PF00293">
    <property type="entry name" value="NUDIX"/>
    <property type="match status" value="1"/>
</dbReference>
<comment type="catalytic activity">
    <reaction evidence="1">
        <text>GDP-alpha-D-mannose + H2O = alpha-D-mannose 1-phosphate + GMP + 2 H(+)</text>
        <dbReference type="Rhea" id="RHEA:27978"/>
        <dbReference type="ChEBI" id="CHEBI:15377"/>
        <dbReference type="ChEBI" id="CHEBI:15378"/>
        <dbReference type="ChEBI" id="CHEBI:57527"/>
        <dbReference type="ChEBI" id="CHEBI:58115"/>
        <dbReference type="ChEBI" id="CHEBI:58409"/>
    </reaction>
</comment>
<dbReference type="CDD" id="cd24161">
    <property type="entry name" value="NUDIX_ADPRase_Ndx2"/>
    <property type="match status" value="1"/>
</dbReference>
<reference evidence="9" key="1">
    <citation type="submission" date="2023-05" db="EMBL/GenBank/DDBJ databases">
        <authorList>
            <person name="Zhang X."/>
        </authorList>
    </citation>
    <scope>NUCLEOTIDE SEQUENCE</scope>
    <source>
        <strain evidence="9">YF14B1</strain>
    </source>
</reference>
<evidence type="ECO:0000259" key="8">
    <source>
        <dbReference type="PROSITE" id="PS51462"/>
    </source>
</evidence>
<evidence type="ECO:0000256" key="2">
    <source>
        <dbReference type="ARBA" id="ARBA00001946"/>
    </source>
</evidence>
<comment type="caution">
    <text evidence="9">The sequence shown here is derived from an EMBL/GenBank/DDBJ whole genome shotgun (WGS) entry which is preliminary data.</text>
</comment>
<dbReference type="SUPFAM" id="SSF55811">
    <property type="entry name" value="Nudix"/>
    <property type="match status" value="1"/>
</dbReference>
<name>A0AAE3QNA6_9BACT</name>
<dbReference type="PROSITE" id="PS51462">
    <property type="entry name" value="NUDIX"/>
    <property type="match status" value="1"/>
</dbReference>
<keyword evidence="5 9" id="KW-0378">Hydrolase</keyword>
<dbReference type="Proteomes" id="UP001241110">
    <property type="component" value="Unassembled WGS sequence"/>
</dbReference>